<dbReference type="SUPFAM" id="SSF52172">
    <property type="entry name" value="CheY-like"/>
    <property type="match status" value="1"/>
</dbReference>
<proteinExistence type="predicted"/>
<dbReference type="STRING" id="550540.Fbal_1653"/>
<feature type="domain" description="EAL" evidence="1">
    <location>
        <begin position="130"/>
        <end position="383"/>
    </location>
</feature>
<dbReference type="eggNOG" id="COG0784">
    <property type="taxonomic scope" value="Bacteria"/>
</dbReference>
<dbReference type="AlphaFoldDB" id="E1SQQ9"/>
<dbReference type="HOGENOM" id="CLU_000445_70_2_6"/>
<dbReference type="SUPFAM" id="SSF141868">
    <property type="entry name" value="EAL domain-like"/>
    <property type="match status" value="1"/>
</dbReference>
<dbReference type="PANTHER" id="PTHR33121">
    <property type="entry name" value="CYCLIC DI-GMP PHOSPHODIESTERASE PDEF"/>
    <property type="match status" value="1"/>
</dbReference>
<dbReference type="InterPro" id="IPR035919">
    <property type="entry name" value="EAL_sf"/>
</dbReference>
<dbReference type="PANTHER" id="PTHR33121:SF70">
    <property type="entry name" value="SIGNALING PROTEIN YKOW"/>
    <property type="match status" value="1"/>
</dbReference>
<organism evidence="2 3">
    <name type="scientific">Ferrimonas balearica (strain DSM 9799 / CCM 4581 / KCTC 23876 / PAT)</name>
    <dbReference type="NCBI Taxonomy" id="550540"/>
    <lineage>
        <taxon>Bacteria</taxon>
        <taxon>Pseudomonadati</taxon>
        <taxon>Pseudomonadota</taxon>
        <taxon>Gammaproteobacteria</taxon>
        <taxon>Alteromonadales</taxon>
        <taxon>Ferrimonadaceae</taxon>
        <taxon>Ferrimonas</taxon>
    </lineage>
</organism>
<dbReference type="GO" id="GO:0071111">
    <property type="term" value="F:cyclic-guanylate-specific phosphodiesterase activity"/>
    <property type="evidence" value="ECO:0007669"/>
    <property type="project" value="InterPro"/>
</dbReference>
<dbReference type="GeneID" id="67181861"/>
<dbReference type="InterPro" id="IPR050706">
    <property type="entry name" value="Cyclic-di-GMP_PDE-like"/>
</dbReference>
<dbReference type="PROSITE" id="PS50883">
    <property type="entry name" value="EAL"/>
    <property type="match status" value="1"/>
</dbReference>
<dbReference type="Pfam" id="PF00563">
    <property type="entry name" value="EAL"/>
    <property type="match status" value="1"/>
</dbReference>
<dbReference type="Gene3D" id="3.20.20.450">
    <property type="entry name" value="EAL domain"/>
    <property type="match status" value="1"/>
</dbReference>
<reference evidence="2 3" key="1">
    <citation type="journal article" date="2010" name="Stand. Genomic Sci.">
        <title>Complete genome sequence of Ferrimonas balearica type strain (PAT).</title>
        <authorList>
            <person name="Nolan M."/>
            <person name="Sikorski J."/>
            <person name="Davenport K."/>
            <person name="Lucas S."/>
            <person name="Glavina Del Rio T."/>
            <person name="Tice H."/>
            <person name="Cheng J."/>
            <person name="Goodwin L."/>
            <person name="Pitluck S."/>
            <person name="Liolios K."/>
            <person name="Ivanova N."/>
            <person name="Mavromatis K."/>
            <person name="Ovchinnikova G."/>
            <person name="Pati A."/>
            <person name="Chen A."/>
            <person name="Palaniappan K."/>
            <person name="Land M."/>
            <person name="Hauser L."/>
            <person name="Chang Y."/>
            <person name="Jeffries C."/>
            <person name="Tapia R."/>
            <person name="Brettin T."/>
            <person name="Detter J."/>
            <person name="Han C."/>
            <person name="Yasawong M."/>
            <person name="Rohde M."/>
            <person name="Tindall B."/>
            <person name="Goker M."/>
            <person name="Woyke T."/>
            <person name="Bristow J."/>
            <person name="Eisen J."/>
            <person name="Markowitz V."/>
            <person name="Hugenholtz P."/>
            <person name="Kyrpides N."/>
            <person name="Klenk H."/>
            <person name="Lapidus A."/>
        </authorList>
    </citation>
    <scope>NUCLEOTIDE SEQUENCE [LARGE SCALE GENOMIC DNA]</scope>
    <source>
        <strain evidence="3">DSM 9799 / CCM 4581 / KCTC 23876 / PAT</strain>
    </source>
</reference>
<dbReference type="eggNOG" id="COG2200">
    <property type="taxonomic scope" value="Bacteria"/>
</dbReference>
<dbReference type="KEGG" id="fbl:Fbal_1653"/>
<dbReference type="Proteomes" id="UP000006683">
    <property type="component" value="Chromosome"/>
</dbReference>
<dbReference type="InterPro" id="IPR011006">
    <property type="entry name" value="CheY-like_superfamily"/>
</dbReference>
<keyword evidence="3" id="KW-1185">Reference proteome</keyword>
<evidence type="ECO:0000259" key="1">
    <source>
        <dbReference type="PROSITE" id="PS50883"/>
    </source>
</evidence>
<accession>E1SQQ9</accession>
<evidence type="ECO:0000313" key="3">
    <source>
        <dbReference type="Proteomes" id="UP000006683"/>
    </source>
</evidence>
<name>E1SQQ9_FERBD</name>
<sequence length="383" mass="43440">MSDAASHHIVIVNDDPFQQSVLVNRLQRLGQFHCSAVSGIQSLFSTRYSLPLVVIIDVELGHFGNGYEHCQQLAELPGLCGVVIYSACSDDIAHSVHNLFQSSGIRNVCNLSKSLPLHHLLERINAFTTRQQGPKKVDASVPYPDFHQHITLAFYQPQYSTDDRVTSFEVLARFKGPHGQILMPNQVIPQLIANGEITAFTYRFIGQTLEEVNRHTRSQPRLSFNIDYRSLEDAHFASRVIQIIKQQGYPCGRITLEVTETGFSRDNITYQNLIGFRLAGISISIDDFDLSQATVDEFLEFPFNEVKFDKSMLKRANEENKVRQLILRFCQTCQSLGTRVVFEGIEQEQDKLTAISLGANRLQGYWYQPPIPVNQAIKFFNVE</sequence>
<dbReference type="OrthoDB" id="9812358at2"/>
<dbReference type="RefSeq" id="WP_013345163.1">
    <property type="nucleotide sequence ID" value="NC_014541.1"/>
</dbReference>
<gene>
    <name evidence="2" type="ordered locus">Fbal_1653</name>
</gene>
<dbReference type="SMART" id="SM00052">
    <property type="entry name" value="EAL"/>
    <property type="match status" value="1"/>
</dbReference>
<dbReference type="EMBL" id="CP002209">
    <property type="protein sequence ID" value="ADN75857.1"/>
    <property type="molecule type" value="Genomic_DNA"/>
</dbReference>
<dbReference type="Gene3D" id="3.40.50.2300">
    <property type="match status" value="1"/>
</dbReference>
<dbReference type="InterPro" id="IPR001633">
    <property type="entry name" value="EAL_dom"/>
</dbReference>
<protein>
    <submittedName>
        <fullName evidence="2">Response regulator receiver modulated diguanylate phosphodiesterase</fullName>
    </submittedName>
</protein>
<evidence type="ECO:0000313" key="2">
    <source>
        <dbReference type="EMBL" id="ADN75857.1"/>
    </source>
</evidence>
<dbReference type="CDD" id="cd01948">
    <property type="entry name" value="EAL"/>
    <property type="match status" value="1"/>
</dbReference>